<dbReference type="HOGENOM" id="CLU_2130143_0_0_11"/>
<reference evidence="2 3" key="1">
    <citation type="journal article" date="2010" name="DNA Res.">
        <title>Genome sequence of Kitasatospora setae NBRC 14216T: an evolutionary snapshot of the family Streptomycetaceae.</title>
        <authorList>
            <person name="Ichikawa N."/>
            <person name="Oguchi A."/>
            <person name="Ikeda H."/>
            <person name="Ishikawa J."/>
            <person name="Kitani S."/>
            <person name="Watanabe Y."/>
            <person name="Nakamura S."/>
            <person name="Katano Y."/>
            <person name="Kishi E."/>
            <person name="Sasagawa M."/>
            <person name="Ankai A."/>
            <person name="Fukui S."/>
            <person name="Hashimoto Y."/>
            <person name="Kamata S."/>
            <person name="Otoguro M."/>
            <person name="Tanikawa S."/>
            <person name="Nihira T."/>
            <person name="Horinouchi S."/>
            <person name="Ohnishi Y."/>
            <person name="Hayakawa M."/>
            <person name="Kuzuyama T."/>
            <person name="Arisawa A."/>
            <person name="Nomoto F."/>
            <person name="Miura H."/>
            <person name="Takahashi Y."/>
            <person name="Fujita N."/>
        </authorList>
    </citation>
    <scope>NUCLEOTIDE SEQUENCE [LARGE SCALE GENOMIC DNA]</scope>
    <source>
        <strain evidence="3">ATCC 33774 / DSM 43861 / JCM 3304 / KCC A-0304 / NBRC 14216 / KM-6054</strain>
    </source>
</reference>
<accession>E4NCJ1</accession>
<dbReference type="RefSeq" id="WP_014136234.1">
    <property type="nucleotide sequence ID" value="NC_016109.1"/>
</dbReference>
<dbReference type="KEGG" id="ksk:KSE_31120"/>
<dbReference type="Proteomes" id="UP000007076">
    <property type="component" value="Chromosome"/>
</dbReference>
<gene>
    <name evidence="2" type="ordered locus">KSE_31120</name>
</gene>
<keyword evidence="1" id="KW-0812">Transmembrane</keyword>
<protein>
    <submittedName>
        <fullName evidence="2">Uncharacterized protein</fullName>
    </submittedName>
</protein>
<keyword evidence="1" id="KW-0472">Membrane</keyword>
<keyword evidence="1" id="KW-1133">Transmembrane helix</keyword>
<sequence>MTRNRRPAGRDALHALWMLALELPLLIAFPYLFMAVMMGFAVADDPTIGGPDGRAGAGVGMLVVGLLLLALWAGAIVLGVRAAVRRGFRIAPAVLSAGPGLLVLVALLTLVRH</sequence>
<keyword evidence="3" id="KW-1185">Reference proteome</keyword>
<feature type="transmembrane region" description="Helical" evidence="1">
    <location>
        <begin position="12"/>
        <end position="43"/>
    </location>
</feature>
<dbReference type="EMBL" id="AP010968">
    <property type="protein sequence ID" value="BAJ28922.1"/>
    <property type="molecule type" value="Genomic_DNA"/>
</dbReference>
<organism evidence="2 3">
    <name type="scientific">Kitasatospora setae (strain ATCC 33774 / DSM 43861 / JCM 3304 / KCC A-0304 / NBRC 14216 / KM-6054)</name>
    <name type="common">Streptomyces setae</name>
    <dbReference type="NCBI Taxonomy" id="452652"/>
    <lineage>
        <taxon>Bacteria</taxon>
        <taxon>Bacillati</taxon>
        <taxon>Actinomycetota</taxon>
        <taxon>Actinomycetes</taxon>
        <taxon>Kitasatosporales</taxon>
        <taxon>Streptomycetaceae</taxon>
        <taxon>Kitasatospora</taxon>
    </lineage>
</organism>
<dbReference type="STRING" id="452652.KSE_31120"/>
<evidence type="ECO:0000256" key="1">
    <source>
        <dbReference type="SAM" id="Phobius"/>
    </source>
</evidence>
<feature type="transmembrane region" description="Helical" evidence="1">
    <location>
        <begin position="90"/>
        <end position="111"/>
    </location>
</feature>
<feature type="transmembrane region" description="Helical" evidence="1">
    <location>
        <begin position="55"/>
        <end position="78"/>
    </location>
</feature>
<name>E4NCJ1_KITSK</name>
<evidence type="ECO:0000313" key="2">
    <source>
        <dbReference type="EMBL" id="BAJ28922.1"/>
    </source>
</evidence>
<dbReference type="PATRIC" id="fig|452652.3.peg.3123"/>
<dbReference type="AlphaFoldDB" id="E4NCJ1"/>
<proteinExistence type="predicted"/>
<evidence type="ECO:0000313" key="3">
    <source>
        <dbReference type="Proteomes" id="UP000007076"/>
    </source>
</evidence>